<evidence type="ECO:0000256" key="1">
    <source>
        <dbReference type="SAM" id="MobiDB-lite"/>
    </source>
</evidence>
<organism evidence="2 3">
    <name type="scientific">Trichonephila clavata</name>
    <name type="common">Joro spider</name>
    <name type="synonym">Nephila clavata</name>
    <dbReference type="NCBI Taxonomy" id="2740835"/>
    <lineage>
        <taxon>Eukaryota</taxon>
        <taxon>Metazoa</taxon>
        <taxon>Ecdysozoa</taxon>
        <taxon>Arthropoda</taxon>
        <taxon>Chelicerata</taxon>
        <taxon>Arachnida</taxon>
        <taxon>Araneae</taxon>
        <taxon>Araneomorphae</taxon>
        <taxon>Entelegynae</taxon>
        <taxon>Araneoidea</taxon>
        <taxon>Nephilidae</taxon>
        <taxon>Trichonephila</taxon>
    </lineage>
</organism>
<evidence type="ECO:0000313" key="2">
    <source>
        <dbReference type="EMBL" id="GFQ89931.1"/>
    </source>
</evidence>
<feature type="compositionally biased region" description="Basic and acidic residues" evidence="1">
    <location>
        <begin position="14"/>
        <end position="23"/>
    </location>
</feature>
<protein>
    <submittedName>
        <fullName evidence="2">Uncharacterized protein</fullName>
    </submittedName>
</protein>
<sequence>MRAQRLMFHSDSVVSRRREGDHTSYRSQLNMQASKKEQQRVIRFLAVEGSGGREMHRRMKAAYDEYSQCRLSLWTGARD</sequence>
<comment type="caution">
    <text evidence="2">The sequence shown here is derived from an EMBL/GenBank/DDBJ whole genome shotgun (WGS) entry which is preliminary data.</text>
</comment>
<gene>
    <name evidence="2" type="ORF">TNCT_497121</name>
</gene>
<proteinExistence type="predicted"/>
<dbReference type="Proteomes" id="UP000887116">
    <property type="component" value="Unassembled WGS sequence"/>
</dbReference>
<evidence type="ECO:0000313" key="3">
    <source>
        <dbReference type="Proteomes" id="UP000887116"/>
    </source>
</evidence>
<dbReference type="AlphaFoldDB" id="A0A8X6KZH1"/>
<reference evidence="2" key="1">
    <citation type="submission" date="2020-07" db="EMBL/GenBank/DDBJ databases">
        <title>Multicomponent nature underlies the extraordinary mechanical properties of spider dragline silk.</title>
        <authorList>
            <person name="Kono N."/>
            <person name="Nakamura H."/>
            <person name="Mori M."/>
            <person name="Yoshida Y."/>
            <person name="Ohtoshi R."/>
            <person name="Malay A.D."/>
            <person name="Moran D.A.P."/>
            <person name="Tomita M."/>
            <person name="Numata K."/>
            <person name="Arakawa K."/>
        </authorList>
    </citation>
    <scope>NUCLEOTIDE SEQUENCE</scope>
</reference>
<keyword evidence="3" id="KW-1185">Reference proteome</keyword>
<dbReference type="EMBL" id="BMAO01003751">
    <property type="protein sequence ID" value="GFQ89931.1"/>
    <property type="molecule type" value="Genomic_DNA"/>
</dbReference>
<feature type="region of interest" description="Disordered" evidence="1">
    <location>
        <begin position="1"/>
        <end position="23"/>
    </location>
</feature>
<accession>A0A8X6KZH1</accession>
<name>A0A8X6KZH1_TRICU</name>